<keyword evidence="2" id="KW-0805">Transcription regulation</keyword>
<dbReference type="InterPro" id="IPR013324">
    <property type="entry name" value="RNA_pol_sigma_r3/r4-like"/>
</dbReference>
<comment type="similarity">
    <text evidence="1">Belongs to the sigma-70 factor family. ECF subfamily.</text>
</comment>
<evidence type="ECO:0000259" key="9">
    <source>
        <dbReference type="Pfam" id="PF08281"/>
    </source>
</evidence>
<dbReference type="InterPro" id="IPR036388">
    <property type="entry name" value="WH-like_DNA-bd_sf"/>
</dbReference>
<proteinExistence type="inferred from homology"/>
<keyword evidence="5" id="KW-0804">Transcription</keyword>
<feature type="domain" description="Bacterial Ig-like" evidence="12">
    <location>
        <begin position="550"/>
        <end position="625"/>
    </location>
</feature>
<dbReference type="InterPro" id="IPR041916">
    <property type="entry name" value="Anti_sigma_zinc_sf"/>
</dbReference>
<dbReference type="InterPro" id="IPR013249">
    <property type="entry name" value="RNA_pol_sigma70_r4_t2"/>
</dbReference>
<feature type="compositionally biased region" description="Pro residues" evidence="6">
    <location>
        <begin position="402"/>
        <end position="424"/>
    </location>
</feature>
<evidence type="ECO:0000256" key="5">
    <source>
        <dbReference type="ARBA" id="ARBA00023163"/>
    </source>
</evidence>
<keyword evidence="7" id="KW-1133">Transmembrane helix</keyword>
<feature type="compositionally biased region" description="Low complexity" evidence="6">
    <location>
        <begin position="353"/>
        <end position="364"/>
    </location>
</feature>
<name>A0A2M9CNL8_9MICO</name>
<feature type="compositionally biased region" description="Pro residues" evidence="6">
    <location>
        <begin position="385"/>
        <end position="395"/>
    </location>
</feature>
<dbReference type="PANTHER" id="PTHR43133">
    <property type="entry name" value="RNA POLYMERASE ECF-TYPE SIGMA FACTO"/>
    <property type="match status" value="1"/>
</dbReference>
<dbReference type="Pfam" id="PF17936">
    <property type="entry name" value="Big_6"/>
    <property type="match status" value="1"/>
</dbReference>
<dbReference type="InterPro" id="IPR014284">
    <property type="entry name" value="RNA_pol_sigma-70_dom"/>
</dbReference>
<dbReference type="Gene3D" id="2.60.40.10">
    <property type="entry name" value="Immunoglobulins"/>
    <property type="match status" value="3"/>
</dbReference>
<dbReference type="NCBIfam" id="TIGR02937">
    <property type="entry name" value="sigma70-ECF"/>
    <property type="match status" value="1"/>
</dbReference>
<feature type="transmembrane region" description="Helical" evidence="7">
    <location>
        <begin position="325"/>
        <end position="349"/>
    </location>
</feature>
<dbReference type="InterPro" id="IPR013325">
    <property type="entry name" value="RNA_pol_sigma_r2"/>
</dbReference>
<dbReference type="GO" id="GO:0016987">
    <property type="term" value="F:sigma factor activity"/>
    <property type="evidence" value="ECO:0007669"/>
    <property type="project" value="UniProtKB-KW"/>
</dbReference>
<dbReference type="RefSeq" id="WP_170028600.1">
    <property type="nucleotide sequence ID" value="NZ_PGFF01000001.1"/>
</dbReference>
<evidence type="ECO:0000256" key="6">
    <source>
        <dbReference type="SAM" id="MobiDB-lite"/>
    </source>
</evidence>
<dbReference type="Pfam" id="PF04542">
    <property type="entry name" value="Sigma70_r2"/>
    <property type="match status" value="1"/>
</dbReference>
<dbReference type="Gene3D" id="1.10.10.1320">
    <property type="entry name" value="Anti-sigma factor, zinc-finger domain"/>
    <property type="match status" value="1"/>
</dbReference>
<organism evidence="13 14">
    <name type="scientific">Diaminobutyricimonas aerilata</name>
    <dbReference type="NCBI Taxonomy" id="1162967"/>
    <lineage>
        <taxon>Bacteria</taxon>
        <taxon>Bacillati</taxon>
        <taxon>Actinomycetota</taxon>
        <taxon>Actinomycetes</taxon>
        <taxon>Micrococcales</taxon>
        <taxon>Microbacteriaceae</taxon>
        <taxon>Diaminobutyricimonas</taxon>
    </lineage>
</organism>
<dbReference type="SUPFAM" id="SSF88659">
    <property type="entry name" value="Sigma3 and sigma4 domains of RNA polymerase sigma factors"/>
    <property type="match status" value="1"/>
</dbReference>
<dbReference type="InterPro" id="IPR041498">
    <property type="entry name" value="Big_6"/>
</dbReference>
<feature type="domain" description="Putative zinc-finger" evidence="10">
    <location>
        <begin position="195"/>
        <end position="228"/>
    </location>
</feature>
<evidence type="ECO:0000259" key="8">
    <source>
        <dbReference type="Pfam" id="PF04542"/>
    </source>
</evidence>
<dbReference type="InterPro" id="IPR039425">
    <property type="entry name" value="RNA_pol_sigma-70-like"/>
</dbReference>
<dbReference type="GO" id="GO:0006352">
    <property type="term" value="P:DNA-templated transcription initiation"/>
    <property type="evidence" value="ECO:0007669"/>
    <property type="project" value="InterPro"/>
</dbReference>
<keyword evidence="3" id="KW-0731">Sigma factor</keyword>
<keyword evidence="14" id="KW-1185">Reference proteome</keyword>
<feature type="domain" description="Bacterial Ig" evidence="11">
    <location>
        <begin position="645"/>
        <end position="708"/>
    </location>
</feature>
<dbReference type="GO" id="GO:0005975">
    <property type="term" value="P:carbohydrate metabolic process"/>
    <property type="evidence" value="ECO:0007669"/>
    <property type="project" value="UniProtKB-ARBA"/>
</dbReference>
<dbReference type="InterPro" id="IPR027383">
    <property type="entry name" value="Znf_put"/>
</dbReference>
<evidence type="ECO:0000256" key="1">
    <source>
        <dbReference type="ARBA" id="ARBA00010641"/>
    </source>
</evidence>
<evidence type="ECO:0000259" key="12">
    <source>
        <dbReference type="Pfam" id="PF19077"/>
    </source>
</evidence>
<evidence type="ECO:0000256" key="3">
    <source>
        <dbReference type="ARBA" id="ARBA00023082"/>
    </source>
</evidence>
<dbReference type="NCBIfam" id="NF033510">
    <property type="entry name" value="Ca_tandemer"/>
    <property type="match status" value="3"/>
</dbReference>
<dbReference type="InterPro" id="IPR007627">
    <property type="entry name" value="RNA_pol_sigma70_r2"/>
</dbReference>
<gene>
    <name evidence="13" type="ORF">CLV46_3079</name>
</gene>
<feature type="domain" description="Bacterial Ig-like" evidence="12">
    <location>
        <begin position="454"/>
        <end position="535"/>
    </location>
</feature>
<comment type="caution">
    <text evidence="13">The sequence shown here is derived from an EMBL/GenBank/DDBJ whole genome shotgun (WGS) entry which is preliminary data.</text>
</comment>
<dbReference type="Pfam" id="PF13490">
    <property type="entry name" value="zf-HC2"/>
    <property type="match status" value="1"/>
</dbReference>
<dbReference type="Pfam" id="PF08281">
    <property type="entry name" value="Sigma70_r4_2"/>
    <property type="match status" value="1"/>
</dbReference>
<feature type="transmembrane region" description="Helical" evidence="7">
    <location>
        <begin position="293"/>
        <end position="313"/>
    </location>
</feature>
<dbReference type="PANTHER" id="PTHR43133:SF8">
    <property type="entry name" value="RNA POLYMERASE SIGMA FACTOR HI_1459-RELATED"/>
    <property type="match status" value="1"/>
</dbReference>
<keyword evidence="7" id="KW-0472">Membrane</keyword>
<dbReference type="AlphaFoldDB" id="A0A2M9CNL8"/>
<feature type="domain" description="RNA polymerase sigma-70 region 2" evidence="8">
    <location>
        <begin position="39"/>
        <end position="98"/>
    </location>
</feature>
<dbReference type="Gene3D" id="1.10.1740.10">
    <property type="match status" value="1"/>
</dbReference>
<feature type="domain" description="RNA polymerase sigma factor 70 region 4 type 2" evidence="9">
    <location>
        <begin position="129"/>
        <end position="175"/>
    </location>
</feature>
<protein>
    <submittedName>
        <fullName evidence="13">RNA polymerase sigma factor (Sigma-70 family)</fullName>
    </submittedName>
</protein>
<dbReference type="Pfam" id="PF19077">
    <property type="entry name" value="Big_13"/>
    <property type="match status" value="2"/>
</dbReference>
<dbReference type="EMBL" id="PGFF01000001">
    <property type="protein sequence ID" value="PJJ73487.1"/>
    <property type="molecule type" value="Genomic_DNA"/>
</dbReference>
<reference evidence="13 14" key="1">
    <citation type="submission" date="2017-11" db="EMBL/GenBank/DDBJ databases">
        <title>Genomic Encyclopedia of Archaeal and Bacterial Type Strains, Phase II (KMG-II): From Individual Species to Whole Genera.</title>
        <authorList>
            <person name="Goeker M."/>
        </authorList>
    </citation>
    <scope>NUCLEOTIDE SEQUENCE [LARGE SCALE GENOMIC DNA]</scope>
    <source>
        <strain evidence="13 14">DSM 27393</strain>
    </source>
</reference>
<dbReference type="SUPFAM" id="SSF88946">
    <property type="entry name" value="Sigma2 domain of RNA polymerase sigma factors"/>
    <property type="match status" value="1"/>
</dbReference>
<dbReference type="InterPro" id="IPR044016">
    <property type="entry name" value="Big_13"/>
</dbReference>
<sequence>MDEYEDALDGAPIVGDDELADRSRAGDAQAFAELWSRHARAGLAAARQFQSIADPDDIVAEAYLNIFRAMQRGGGPTEAFRPYLYRTIRNVALSWARNSNNLPIDAAEDLPDPKADVESTVLENTVTVRAFRTLPERWQTVLWYTEVEGMEPAEAAPHLGLSANSVAALAYRAREGLRKAWLQAHVSDTRIPEECRWTTERMGEYARGGLTPRARQKFEKHLETCTRCSILLEEIDDISGRLAAILLPAVLGGTAGAGYLAHLLAQNGSGGAPAMADGSNGGSNDGGTGATTIGVGAGTAVGVGASGAAMAAAGGTLFRMSGRTVAVAAATALAVAAATVGAFAINGAFVPQPSQPTASSPDAPADTDADADTDGDTDAGDDPATVPPPAPPVTAPPVLDETPPPATPPRTRPGRPVPLPPLPGVPPLPPPVLNPVDTTAPAVPVVSGPVDGLVTNSATPTFSGTGEPGSTVTLSSVAADGTVVPLGTATVARDDSWSFTPAAPLAEGVQTVRLVATDTAGNRSQPVDRTITVDTVAPAAPVLAAVPTPTSDPTPTFSGTAEPLSTVQLVAGATVIGTAVADAAGAWALTPAAPLADGTFALSATAVDAAGNSSGAATSSVTVDTFAAPPVMSEIEGDAHYLPRVAGTAEGGATVVLVDGSGSPIGEAIADVNGAWTTQLDSSVRGESLTISARQTDAAGNVSSASTAANVPLLVPRFVAPADGSTSSTGTVSVEISGDRGLIVQILIDGVWTGRQHLIDGPTITRVTPELSPGPHTIAVRYFDPASGTHGAMSVVTVIVAE</sequence>
<keyword evidence="4" id="KW-0238">DNA-binding</keyword>
<dbReference type="Gene3D" id="1.10.10.10">
    <property type="entry name" value="Winged helix-like DNA-binding domain superfamily/Winged helix DNA-binding domain"/>
    <property type="match status" value="1"/>
</dbReference>
<evidence type="ECO:0000313" key="14">
    <source>
        <dbReference type="Proteomes" id="UP000228758"/>
    </source>
</evidence>
<dbReference type="Proteomes" id="UP000228758">
    <property type="component" value="Unassembled WGS sequence"/>
</dbReference>
<dbReference type="GO" id="GO:0003677">
    <property type="term" value="F:DNA binding"/>
    <property type="evidence" value="ECO:0007669"/>
    <property type="project" value="UniProtKB-KW"/>
</dbReference>
<feature type="region of interest" description="Disordered" evidence="6">
    <location>
        <begin position="353"/>
        <end position="424"/>
    </location>
</feature>
<evidence type="ECO:0000256" key="2">
    <source>
        <dbReference type="ARBA" id="ARBA00023015"/>
    </source>
</evidence>
<accession>A0A2M9CNL8</accession>
<keyword evidence="7" id="KW-0812">Transmembrane</keyword>
<evidence type="ECO:0000256" key="7">
    <source>
        <dbReference type="SAM" id="Phobius"/>
    </source>
</evidence>
<dbReference type="InterPro" id="IPR013783">
    <property type="entry name" value="Ig-like_fold"/>
</dbReference>
<evidence type="ECO:0000313" key="13">
    <source>
        <dbReference type="EMBL" id="PJJ73487.1"/>
    </source>
</evidence>
<evidence type="ECO:0000259" key="10">
    <source>
        <dbReference type="Pfam" id="PF13490"/>
    </source>
</evidence>
<evidence type="ECO:0000256" key="4">
    <source>
        <dbReference type="ARBA" id="ARBA00023125"/>
    </source>
</evidence>
<evidence type="ECO:0000259" key="11">
    <source>
        <dbReference type="Pfam" id="PF17936"/>
    </source>
</evidence>
<feature type="compositionally biased region" description="Acidic residues" evidence="6">
    <location>
        <begin position="365"/>
        <end position="381"/>
    </location>
</feature>